<gene>
    <name evidence="1" type="ORF">SAPINGB_P000389</name>
</gene>
<dbReference type="Proteomes" id="UP000398389">
    <property type="component" value="Unassembled WGS sequence"/>
</dbReference>
<dbReference type="EMBL" id="CABVLU010000001">
    <property type="protein sequence ID" value="VVT44357.1"/>
    <property type="molecule type" value="Genomic_DNA"/>
</dbReference>
<protein>
    <submittedName>
        <fullName evidence="1">Uncharacterized protein</fullName>
    </submittedName>
</protein>
<dbReference type="GO" id="GO:0006914">
    <property type="term" value="P:autophagy"/>
    <property type="evidence" value="ECO:0007669"/>
    <property type="project" value="InterPro"/>
</dbReference>
<evidence type="ECO:0000313" key="2">
    <source>
        <dbReference type="Proteomes" id="UP000398389"/>
    </source>
</evidence>
<dbReference type="GeneID" id="43579213"/>
<dbReference type="InterPro" id="IPR012445">
    <property type="entry name" value="ATG101"/>
</dbReference>
<sequence>MSCSYDLCVARPLLKDACKAILSTILFHRLIGTNVPQTRNVFGPSSGSGQRNDAAIEDSTPVAYPALSDPHVDALIEECVSRAENLAATNITTTPRTQKILCTIQLRFLRQPVLPDTPATEQVGRVVVEDRPDAAEVADSWELWAIRILEYATSKPPNDKVHIARAVTQVKSILTNIVSRACAQRAQIPAIVTVAVAPFAYTLAVIPGEIPEYSVGAERSGN</sequence>
<reference evidence="1 2" key="1">
    <citation type="submission" date="2019-09" db="EMBL/GenBank/DDBJ databases">
        <authorList>
            <person name="Brejova B."/>
        </authorList>
    </citation>
    <scope>NUCLEOTIDE SEQUENCE [LARGE SCALE GENOMIC DNA]</scope>
</reference>
<accession>A0A5E8AZC8</accession>
<dbReference type="AlphaFoldDB" id="A0A5E8AZC8"/>
<dbReference type="RefSeq" id="XP_031851004.1">
    <property type="nucleotide sequence ID" value="XM_031995113.1"/>
</dbReference>
<evidence type="ECO:0000313" key="1">
    <source>
        <dbReference type="EMBL" id="VVT44357.1"/>
    </source>
</evidence>
<keyword evidence="2" id="KW-1185">Reference proteome</keyword>
<organism evidence="1 2">
    <name type="scientific">Magnusiomyces paraingens</name>
    <dbReference type="NCBI Taxonomy" id="2606893"/>
    <lineage>
        <taxon>Eukaryota</taxon>
        <taxon>Fungi</taxon>
        <taxon>Dikarya</taxon>
        <taxon>Ascomycota</taxon>
        <taxon>Saccharomycotina</taxon>
        <taxon>Dipodascomycetes</taxon>
        <taxon>Dipodascales</taxon>
        <taxon>Dipodascaceae</taxon>
        <taxon>Magnusiomyces</taxon>
    </lineage>
</organism>
<dbReference type="OrthoDB" id="10259639at2759"/>
<proteinExistence type="predicted"/>
<name>A0A5E8AZC8_9ASCO</name>
<dbReference type="Pfam" id="PF07855">
    <property type="entry name" value="ATG101"/>
    <property type="match status" value="1"/>
</dbReference>